<dbReference type="SUPFAM" id="SSF54518">
    <property type="entry name" value="Tubby C-terminal domain-like"/>
    <property type="match status" value="1"/>
</dbReference>
<feature type="non-terminal residue" evidence="3">
    <location>
        <position position="1"/>
    </location>
</feature>
<sequence length="203" mass="22936">LLSQPTLVVTRQMEMLNIFLGFELANRYALVSPEGEPKGYIAETEQGLGNVMQRQFFRNHRPFTAHVLDGEGKEMLVIRRAFKWLTSKTSVSLVDPETGSETLVGEVRQRLTVYRRKYDLFTESVQFASIDGGLWAWDFVMVDTDGEPLGAVSRNFRGFGRELFTDTGQYELVRHGPARALTLDERAVALATAVSCDVDYFSQ</sequence>
<dbReference type="OrthoDB" id="191150at2759"/>
<evidence type="ECO:0000313" key="4">
    <source>
        <dbReference type="Proteomes" id="UP000245768"/>
    </source>
</evidence>
<comment type="similarity">
    <text evidence="1 2">Belongs to the phospholipid scramblase family.</text>
</comment>
<dbReference type="Proteomes" id="UP000245768">
    <property type="component" value="Unassembled WGS sequence"/>
</dbReference>
<reference evidence="3 4" key="1">
    <citation type="journal article" date="2018" name="Mol. Biol. Evol.">
        <title>Broad Genomic Sampling Reveals a Smut Pathogenic Ancestry of the Fungal Clade Ustilaginomycotina.</title>
        <authorList>
            <person name="Kijpornyongpan T."/>
            <person name="Mondo S.J."/>
            <person name="Barry K."/>
            <person name="Sandor L."/>
            <person name="Lee J."/>
            <person name="Lipzen A."/>
            <person name="Pangilinan J."/>
            <person name="LaButti K."/>
            <person name="Hainaut M."/>
            <person name="Henrissat B."/>
            <person name="Grigoriev I.V."/>
            <person name="Spatafora J.W."/>
            <person name="Aime M.C."/>
        </authorList>
    </citation>
    <scope>NUCLEOTIDE SEQUENCE [LARGE SCALE GENOMIC DNA]</scope>
    <source>
        <strain evidence="3 4">MCA 4198</strain>
    </source>
</reference>
<dbReference type="Pfam" id="PF03803">
    <property type="entry name" value="Scramblase"/>
    <property type="match status" value="1"/>
</dbReference>
<dbReference type="InterPro" id="IPR005552">
    <property type="entry name" value="Scramblase"/>
</dbReference>
<dbReference type="AlphaFoldDB" id="A0A316YNW0"/>
<dbReference type="EMBL" id="KZ819636">
    <property type="protein sequence ID" value="PWN90494.1"/>
    <property type="molecule type" value="Genomic_DNA"/>
</dbReference>
<dbReference type="STRING" id="215250.A0A316YNW0"/>
<feature type="non-terminal residue" evidence="3">
    <location>
        <position position="203"/>
    </location>
</feature>
<name>A0A316YNW0_9BASI</name>
<evidence type="ECO:0000313" key="3">
    <source>
        <dbReference type="EMBL" id="PWN90494.1"/>
    </source>
</evidence>
<accession>A0A316YNW0</accession>
<dbReference type="GO" id="GO:0017128">
    <property type="term" value="F:phospholipid scramblase activity"/>
    <property type="evidence" value="ECO:0007669"/>
    <property type="project" value="InterPro"/>
</dbReference>
<keyword evidence="4" id="KW-1185">Reference proteome</keyword>
<dbReference type="GeneID" id="37040397"/>
<dbReference type="InterPro" id="IPR025659">
    <property type="entry name" value="Tubby-like_C"/>
</dbReference>
<gene>
    <name evidence="3" type="ORF">FA10DRAFT_214862</name>
</gene>
<dbReference type="PANTHER" id="PTHR23248:SF9">
    <property type="entry name" value="PHOSPHOLIPID SCRAMBLASE"/>
    <property type="match status" value="1"/>
</dbReference>
<proteinExistence type="inferred from homology"/>
<dbReference type="RefSeq" id="XP_025377692.1">
    <property type="nucleotide sequence ID" value="XM_025518481.1"/>
</dbReference>
<evidence type="ECO:0000256" key="1">
    <source>
        <dbReference type="ARBA" id="ARBA00005350"/>
    </source>
</evidence>
<evidence type="ECO:0000256" key="2">
    <source>
        <dbReference type="RuleBase" id="RU363116"/>
    </source>
</evidence>
<dbReference type="PANTHER" id="PTHR23248">
    <property type="entry name" value="PHOSPHOLIPID SCRAMBLASE-RELATED"/>
    <property type="match status" value="1"/>
</dbReference>
<dbReference type="InParanoid" id="A0A316YNW0"/>
<organism evidence="3 4">
    <name type="scientific">Acaromyces ingoldii</name>
    <dbReference type="NCBI Taxonomy" id="215250"/>
    <lineage>
        <taxon>Eukaryota</taxon>
        <taxon>Fungi</taxon>
        <taxon>Dikarya</taxon>
        <taxon>Basidiomycota</taxon>
        <taxon>Ustilaginomycotina</taxon>
        <taxon>Exobasidiomycetes</taxon>
        <taxon>Exobasidiales</taxon>
        <taxon>Cryptobasidiaceae</taxon>
        <taxon>Acaromyces</taxon>
    </lineage>
</organism>
<dbReference type="FunCoup" id="A0A316YNW0">
    <property type="interactions" value="134"/>
</dbReference>
<protein>
    <recommendedName>
        <fullName evidence="2">Phospholipid scramblase</fullName>
    </recommendedName>
</protein>
<dbReference type="GO" id="GO:0005886">
    <property type="term" value="C:plasma membrane"/>
    <property type="evidence" value="ECO:0007669"/>
    <property type="project" value="TreeGrafter"/>
</dbReference>